<comment type="caution">
    <text evidence="1">The sequence shown here is derived from an EMBL/GenBank/DDBJ whole genome shotgun (WGS) entry which is preliminary data.</text>
</comment>
<sequence>MHNRSVANTLNPLIGHDPRETLENLCVCLAHLGETFASHHEDPSIHFFAVSAAAALRYEAEQIEQQAA</sequence>
<reference evidence="1 2" key="1">
    <citation type="submission" date="2018-01" db="EMBL/GenBank/DDBJ databases">
        <title>Genomic Sequence of Chromobacterium MWU13-2610 from wild cranberry bogs within the Cape Cod National Seashore.</title>
        <authorList>
            <person name="O'Hara-Hanley K."/>
            <person name="Soby S."/>
            <person name="Harrison A."/>
        </authorList>
    </citation>
    <scope>NUCLEOTIDE SEQUENCE [LARGE SCALE GENOMIC DNA]</scope>
    <source>
        <strain evidence="1 2">MWU13-2610</strain>
    </source>
</reference>
<protein>
    <submittedName>
        <fullName evidence="1">Uncharacterized protein</fullName>
    </submittedName>
</protein>
<dbReference type="Proteomes" id="UP000236416">
    <property type="component" value="Unassembled WGS sequence"/>
</dbReference>
<gene>
    <name evidence="1" type="ORF">C2134_18345</name>
</gene>
<dbReference type="AlphaFoldDB" id="A0A2K4MJB4"/>
<dbReference type="EMBL" id="PPTF01000078">
    <property type="protein sequence ID" value="POA97158.1"/>
    <property type="molecule type" value="Genomic_DNA"/>
</dbReference>
<dbReference type="RefSeq" id="WP_103321538.1">
    <property type="nucleotide sequence ID" value="NZ_PPTF01000078.1"/>
</dbReference>
<accession>A0A2K4MJB4</accession>
<organism evidence="1 2">
    <name type="scientific">Chromobacterium sinusclupearum</name>
    <dbReference type="NCBI Taxonomy" id="2077146"/>
    <lineage>
        <taxon>Bacteria</taxon>
        <taxon>Pseudomonadati</taxon>
        <taxon>Pseudomonadota</taxon>
        <taxon>Betaproteobacteria</taxon>
        <taxon>Neisseriales</taxon>
        <taxon>Chromobacteriaceae</taxon>
        <taxon>Chromobacterium</taxon>
    </lineage>
</organism>
<evidence type="ECO:0000313" key="1">
    <source>
        <dbReference type="EMBL" id="POA97158.1"/>
    </source>
</evidence>
<proteinExistence type="predicted"/>
<evidence type="ECO:0000313" key="2">
    <source>
        <dbReference type="Proteomes" id="UP000236416"/>
    </source>
</evidence>
<keyword evidence="2" id="KW-1185">Reference proteome</keyword>
<name>A0A2K4MJB4_9NEIS</name>